<feature type="disulfide bond" evidence="11">
    <location>
        <begin position="561"/>
        <end position="565"/>
    </location>
</feature>
<feature type="signal peptide" evidence="12">
    <location>
        <begin position="1"/>
        <end position="19"/>
    </location>
</feature>
<evidence type="ECO:0000259" key="14">
    <source>
        <dbReference type="Pfam" id="PF19272"/>
    </source>
</evidence>
<dbReference type="InterPro" id="IPR011160">
    <property type="entry name" value="Sphingomy_PDE"/>
</dbReference>
<dbReference type="InterPro" id="IPR029052">
    <property type="entry name" value="Metallo-depent_PP-like"/>
</dbReference>
<comment type="cofactor">
    <cofactor evidence="10">
        <name>Zn(2+)</name>
        <dbReference type="ChEBI" id="CHEBI:29105"/>
    </cofactor>
    <text evidence="10">Binds 2 Zn(2+) ions per subunit.</text>
</comment>
<dbReference type="PANTHER" id="PTHR10340:SF34">
    <property type="entry name" value="SPHINGOMYELIN PHOSPHODIESTERASE"/>
    <property type="match status" value="1"/>
</dbReference>
<dbReference type="SUPFAM" id="SSF56300">
    <property type="entry name" value="Metallo-dependent phosphatases"/>
    <property type="match status" value="1"/>
</dbReference>
<dbReference type="GO" id="GO:0005576">
    <property type="term" value="C:extracellular region"/>
    <property type="evidence" value="ECO:0007669"/>
    <property type="project" value="UniProtKB-SubCell"/>
</dbReference>
<feature type="binding site" evidence="10">
    <location>
        <position position="249"/>
    </location>
    <ligand>
        <name>Zn(2+)</name>
        <dbReference type="ChEBI" id="CHEBI:29105"/>
        <label>1</label>
    </ligand>
</feature>
<evidence type="ECO:0000256" key="10">
    <source>
        <dbReference type="PIRSR" id="PIRSR000948-1"/>
    </source>
</evidence>
<feature type="binding site" evidence="10">
    <location>
        <position position="175"/>
    </location>
    <ligand>
        <name>Zn(2+)</name>
        <dbReference type="ChEBI" id="CHEBI:29105"/>
        <label>1</label>
    </ligand>
</feature>
<evidence type="ECO:0000256" key="6">
    <source>
        <dbReference type="ARBA" id="ARBA00022801"/>
    </source>
</evidence>
<feature type="domain" description="Sphingomyelin phosphodiesterase C-terminal" evidence="14">
    <location>
        <begin position="457"/>
        <end position="575"/>
    </location>
</feature>
<organism evidence="15 16">
    <name type="scientific">Trichoderma asperellum</name>
    <name type="common">Filamentous fungus</name>
    <dbReference type="NCBI Taxonomy" id="101201"/>
    <lineage>
        <taxon>Eukaryota</taxon>
        <taxon>Fungi</taxon>
        <taxon>Dikarya</taxon>
        <taxon>Ascomycota</taxon>
        <taxon>Pezizomycotina</taxon>
        <taxon>Sordariomycetes</taxon>
        <taxon>Hypocreomycetidae</taxon>
        <taxon>Hypocreales</taxon>
        <taxon>Hypocreaceae</taxon>
        <taxon>Trichoderma</taxon>
    </lineage>
</organism>
<evidence type="ECO:0000256" key="1">
    <source>
        <dbReference type="ARBA" id="ARBA00004613"/>
    </source>
</evidence>
<dbReference type="Proteomes" id="UP000517252">
    <property type="component" value="Unassembled WGS sequence"/>
</dbReference>
<dbReference type="OrthoDB" id="282973at2759"/>
<feature type="disulfide bond" evidence="11">
    <location>
        <begin position="190"/>
        <end position="195"/>
    </location>
</feature>
<evidence type="ECO:0000256" key="4">
    <source>
        <dbReference type="ARBA" id="ARBA00022723"/>
    </source>
</evidence>
<keyword evidence="4 10" id="KW-0479">Metal-binding</keyword>
<feature type="binding site" evidence="10">
    <location>
        <position position="249"/>
    </location>
    <ligand>
        <name>Zn(2+)</name>
        <dbReference type="ChEBI" id="CHEBI:29105"/>
        <label>2</label>
    </ligand>
</feature>
<feature type="binding site" evidence="10">
    <location>
        <position position="177"/>
    </location>
    <ligand>
        <name>Zn(2+)</name>
        <dbReference type="ChEBI" id="CHEBI:29105"/>
        <label>1</label>
    </ligand>
</feature>
<feature type="binding site" evidence="10">
    <location>
        <position position="432"/>
    </location>
    <ligand>
        <name>Zn(2+)</name>
        <dbReference type="ChEBI" id="CHEBI:29105"/>
        <label>1</label>
    </ligand>
</feature>
<evidence type="ECO:0000256" key="8">
    <source>
        <dbReference type="ARBA" id="ARBA00023180"/>
    </source>
</evidence>
<dbReference type="Gene3D" id="3.60.21.10">
    <property type="match status" value="1"/>
</dbReference>
<gene>
    <name evidence="15" type="ORF">TASIC1_0008050200</name>
</gene>
<feature type="binding site" evidence="10">
    <location>
        <position position="286"/>
    </location>
    <ligand>
        <name>Zn(2+)</name>
        <dbReference type="ChEBI" id="CHEBI:29105"/>
        <label>2</label>
    </ligand>
</feature>
<evidence type="ECO:0000259" key="13">
    <source>
        <dbReference type="Pfam" id="PF00149"/>
    </source>
</evidence>
<dbReference type="PIRSF" id="PIRSF000948">
    <property type="entry name" value="Sphingomy_PDE"/>
    <property type="match status" value="1"/>
</dbReference>
<dbReference type="GO" id="GO:0006685">
    <property type="term" value="P:sphingomyelin catabolic process"/>
    <property type="evidence" value="ECO:0007669"/>
    <property type="project" value="UniProtKB-UniRule"/>
</dbReference>
<evidence type="ECO:0000256" key="9">
    <source>
        <dbReference type="PIRNR" id="PIRNR000948"/>
    </source>
</evidence>
<feature type="disulfide bond" evidence="11">
    <location>
        <begin position="196"/>
        <end position="220"/>
    </location>
</feature>
<comment type="caution">
    <text evidence="15">The sequence shown here is derived from an EMBL/GenBank/DDBJ whole genome shotgun (WGS) entry which is preliminary data.</text>
</comment>
<dbReference type="AlphaFoldDB" id="A0A6V8QY91"/>
<dbReference type="GO" id="GO:0016020">
    <property type="term" value="C:membrane"/>
    <property type="evidence" value="ECO:0007669"/>
    <property type="project" value="GOC"/>
</dbReference>
<protein>
    <recommendedName>
        <fullName evidence="9">Sphingomyelin phosphodiesterase</fullName>
    </recommendedName>
</protein>
<keyword evidence="8" id="KW-0325">Glycoprotein</keyword>
<dbReference type="GO" id="GO:0004767">
    <property type="term" value="F:sphingomyelin phosphodiesterase activity"/>
    <property type="evidence" value="ECO:0007669"/>
    <property type="project" value="UniProtKB-UniRule"/>
</dbReference>
<comment type="function">
    <text evidence="9">Converts sphingomyelin to ceramide.</text>
</comment>
<evidence type="ECO:0000256" key="5">
    <source>
        <dbReference type="ARBA" id="ARBA00022729"/>
    </source>
</evidence>
<dbReference type="InterPro" id="IPR041805">
    <property type="entry name" value="ASMase/PPN1_MPP"/>
</dbReference>
<dbReference type="InterPro" id="IPR004843">
    <property type="entry name" value="Calcineurin-like_PHP"/>
</dbReference>
<keyword evidence="7 10" id="KW-0862">Zinc</keyword>
<keyword evidence="3" id="KW-0964">Secreted</keyword>
<feature type="disulfide bond" evidence="11">
    <location>
        <begin position="62"/>
        <end position="138"/>
    </location>
</feature>
<evidence type="ECO:0000313" key="15">
    <source>
        <dbReference type="EMBL" id="GFP57661.1"/>
    </source>
</evidence>
<dbReference type="InterPro" id="IPR045473">
    <property type="entry name" value="ASM_C"/>
</dbReference>
<keyword evidence="11" id="KW-1015">Disulfide bond</keyword>
<dbReference type="CDD" id="cd00842">
    <property type="entry name" value="MPP_ASMase"/>
    <property type="match status" value="1"/>
</dbReference>
<keyword evidence="5 12" id="KW-0732">Signal</keyword>
<name>A0A6V8QY91_TRIAP</name>
<accession>A0A6V8QY91</accession>
<feature type="binding site" evidence="10">
    <location>
        <position position="396"/>
    </location>
    <ligand>
        <name>Zn(2+)</name>
        <dbReference type="ChEBI" id="CHEBI:29105"/>
        <label>2</label>
    </ligand>
</feature>
<feature type="binding site" evidence="10">
    <location>
        <position position="430"/>
    </location>
    <ligand>
        <name>Zn(2+)</name>
        <dbReference type="ChEBI" id="CHEBI:29105"/>
        <label>2</label>
    </ligand>
</feature>
<dbReference type="GO" id="GO:0046872">
    <property type="term" value="F:metal ion binding"/>
    <property type="evidence" value="ECO:0007669"/>
    <property type="project" value="UniProtKB-KW"/>
</dbReference>
<sequence length="654" mass="71636">MRFAALLGALSLLQALSTALTMGNLMRNSVTAFAKQEIAGHELEKRSLFSEILTDIKNLTECSSCEALLEVLKVLAHLGNNDFVKVIVEVCQTLGVEDKDVCSGAIGLEGPILAHALRQMTIGTKTSTLFCLTVFGLCQWPDVDTSYSPSMTTKPSTLRPASSGKTPIKVVHISDIHVDLNYTVGASWNCTKNICCRSYTTADEPGNNVTPAGAYGNVHCDTPLSLEESMYAAIESLVPERQFTIFTGDVVEGAVWMVTDAEVTNDLNDAYARMRALGKTYAVTGNHDACPVNSFPPADIDTTISTQWAYDAMSANWETWIGNTAAAEVSSNYGSYSVVDSSGLRIVSINTNFWYKQNFWMYEKNWESDPSGMFAWLVSQLEQAEAAGERVWILGHMPMGASDTFHDASYYFDLIIQRFDATIAAVFYGHTHKDEFEISYSDYTHQDFSTATMMSYIAPALTPTSGNPTFRVYDVDPVTFGILDMTVYYADITADTYQTNPTWEALYSVKDTYGSLLGVTDIATELTPAFWHNVTVLFEKNDTVFQEYIGRKTRDYDTSTCTGSCKMAEICQLRAAQSQYNCAIIKPGINFKRDTTTGVVVAGECDGSRAIPILSSMVNVPGVQALQDALVTILGSSILNITVPSNYAVNGTTI</sequence>
<proteinExistence type="inferred from homology"/>
<dbReference type="GO" id="GO:0016798">
    <property type="term" value="F:hydrolase activity, acting on glycosyl bonds"/>
    <property type="evidence" value="ECO:0007669"/>
    <property type="project" value="UniProtKB-KW"/>
</dbReference>
<dbReference type="PANTHER" id="PTHR10340">
    <property type="entry name" value="SPHINGOMYELIN PHOSPHODIESTERASE"/>
    <property type="match status" value="1"/>
</dbReference>
<evidence type="ECO:0000256" key="2">
    <source>
        <dbReference type="ARBA" id="ARBA00008234"/>
    </source>
</evidence>
<dbReference type="EMBL" id="BLZH01000008">
    <property type="protein sequence ID" value="GFP57661.1"/>
    <property type="molecule type" value="Genomic_DNA"/>
</dbReference>
<evidence type="ECO:0000313" key="16">
    <source>
        <dbReference type="Proteomes" id="UP000517252"/>
    </source>
</evidence>
<feature type="domain" description="Calcineurin-like phosphoesterase" evidence="13">
    <location>
        <begin position="168"/>
        <end position="433"/>
    </location>
</feature>
<evidence type="ECO:0000256" key="3">
    <source>
        <dbReference type="ARBA" id="ARBA00022525"/>
    </source>
</evidence>
<comment type="similarity">
    <text evidence="2 9">Belongs to the acid sphingomyelinase family.</text>
</comment>
<reference evidence="15 16" key="1">
    <citation type="submission" date="2020-07" db="EMBL/GenBank/DDBJ databases">
        <title>Trichoderma asperellum IC-1 whole genome shotgun sequence.</title>
        <authorList>
            <person name="Kanamasa S."/>
            <person name="Takahashi H."/>
        </authorList>
    </citation>
    <scope>NUCLEOTIDE SEQUENCE [LARGE SCALE GENOMIC DNA]</scope>
    <source>
        <strain evidence="15 16">IC-1</strain>
    </source>
</reference>
<evidence type="ECO:0000256" key="12">
    <source>
        <dbReference type="SAM" id="SignalP"/>
    </source>
</evidence>
<feature type="disulfide bond" evidence="11">
    <location>
        <begin position="91"/>
        <end position="102"/>
    </location>
</feature>
<dbReference type="Pfam" id="PF00149">
    <property type="entry name" value="Metallophos"/>
    <property type="match status" value="1"/>
</dbReference>
<keyword evidence="6 9" id="KW-0378">Hydrolase</keyword>
<comment type="subcellular location">
    <subcellularLocation>
        <location evidence="1">Secreted</location>
    </subcellularLocation>
</comment>
<evidence type="ECO:0000256" key="7">
    <source>
        <dbReference type="ARBA" id="ARBA00022833"/>
    </source>
</evidence>
<feature type="chain" id="PRO_5027574381" description="Sphingomyelin phosphodiesterase" evidence="12">
    <location>
        <begin position="20"/>
        <end position="654"/>
    </location>
</feature>
<evidence type="ECO:0000256" key="11">
    <source>
        <dbReference type="PIRSR" id="PIRSR000948-2"/>
    </source>
</evidence>
<keyword evidence="9" id="KW-0326">Glycosidase</keyword>
<dbReference type="Pfam" id="PF19272">
    <property type="entry name" value="ASMase_C"/>
    <property type="match status" value="1"/>
</dbReference>